<dbReference type="Pfam" id="PF25885">
    <property type="entry name" value="HH_EMRA"/>
    <property type="match status" value="1"/>
</dbReference>
<organism evidence="7 8">
    <name type="scientific">Sphingomonas vulcanisoli</name>
    <dbReference type="NCBI Taxonomy" id="1658060"/>
    <lineage>
        <taxon>Bacteria</taxon>
        <taxon>Pseudomonadati</taxon>
        <taxon>Pseudomonadota</taxon>
        <taxon>Alphaproteobacteria</taxon>
        <taxon>Sphingomonadales</taxon>
        <taxon>Sphingomonadaceae</taxon>
        <taxon>Sphingomonas</taxon>
    </lineage>
</organism>
<comment type="caution">
    <text evidence="7">The sequence shown here is derived from an EMBL/GenBank/DDBJ whole genome shotgun (WGS) entry which is preliminary data.</text>
</comment>
<dbReference type="PANTHER" id="PTHR30386">
    <property type="entry name" value="MEMBRANE FUSION SUBUNIT OF EMRAB-TOLC MULTIDRUG EFFLUX PUMP"/>
    <property type="match status" value="1"/>
</dbReference>
<comment type="subcellular location">
    <subcellularLocation>
        <location evidence="1">Cell envelope</location>
    </subcellularLocation>
</comment>
<reference evidence="7 8" key="1">
    <citation type="submission" date="2020-03" db="EMBL/GenBank/DDBJ databases">
        <title>Genomic Encyclopedia of Type Strains, Phase III (KMG-III): the genomes of soil and plant-associated and newly described type strains.</title>
        <authorList>
            <person name="Whitman W."/>
        </authorList>
    </citation>
    <scope>NUCLEOTIDE SEQUENCE [LARGE SCALE GENOMIC DNA]</scope>
    <source>
        <strain evidence="7 8">CECT 8804</strain>
    </source>
</reference>
<name>A0ABX0TX18_9SPHN</name>
<evidence type="ECO:0000259" key="5">
    <source>
        <dbReference type="Pfam" id="PF25885"/>
    </source>
</evidence>
<dbReference type="InterPro" id="IPR058634">
    <property type="entry name" value="AaeA-lik-b-barrel"/>
</dbReference>
<proteinExistence type="predicted"/>
<sequence length="411" mass="42931">MNDSTHNFDKSTVAEADLTPAETMTRPDLPQPPEPARPNTRKRAFLILGAIVVLAAIGYLIMRLLAGSVQSTDDAYVGGDIVAITAREGGTVLALNADNTQQVTRGQKLIELDPAVQDVAVASAEADLGRAVRSIRADRSAVDEASAEIAQAQANLDRARSDYRRRSAAAKDGAVSGEELSHAQDAVTTAQAALTLADARRAQAESSIAGTDVANNPAVLAAIANLRRAAISRSYMDVFAPVAGIVAQRTVQLGQRVAAGTPLMAVVPLDSLWIDANFRETQLQRIRVGQPVTIKADAYGSSVVFHGKVLGLGAGSGAAFALLPAQNATGNWIKIVQRVPVRIALDPNELRQHPLRIGLSVTASVDTADQSGPMVSASAPPAGGRQASFAGNAAVDARIRQIIQANLGRGK</sequence>
<protein>
    <submittedName>
        <fullName evidence="7">Membrane fusion protein (Multidrug efflux system)</fullName>
    </submittedName>
</protein>
<feature type="coiled-coil region" evidence="2">
    <location>
        <begin position="135"/>
        <end position="162"/>
    </location>
</feature>
<dbReference type="PANTHER" id="PTHR30386:SF19">
    <property type="entry name" value="MULTIDRUG EXPORT PROTEIN EMRA-RELATED"/>
    <property type="match status" value="1"/>
</dbReference>
<keyword evidence="8" id="KW-1185">Reference proteome</keyword>
<keyword evidence="4" id="KW-0812">Transmembrane</keyword>
<dbReference type="Gene3D" id="1.10.287.470">
    <property type="entry name" value="Helix hairpin bin"/>
    <property type="match status" value="1"/>
</dbReference>
<dbReference type="SUPFAM" id="SSF111369">
    <property type="entry name" value="HlyD-like secretion proteins"/>
    <property type="match status" value="1"/>
</dbReference>
<evidence type="ECO:0000256" key="4">
    <source>
        <dbReference type="SAM" id="Phobius"/>
    </source>
</evidence>
<dbReference type="Gene3D" id="2.40.30.170">
    <property type="match status" value="1"/>
</dbReference>
<evidence type="ECO:0000313" key="8">
    <source>
        <dbReference type="Proteomes" id="UP000727456"/>
    </source>
</evidence>
<evidence type="ECO:0000256" key="3">
    <source>
        <dbReference type="SAM" id="MobiDB-lite"/>
    </source>
</evidence>
<evidence type="ECO:0000313" key="7">
    <source>
        <dbReference type="EMBL" id="NIJ08940.1"/>
    </source>
</evidence>
<dbReference type="Pfam" id="PF25963">
    <property type="entry name" value="Beta-barrel_AAEA"/>
    <property type="match status" value="1"/>
</dbReference>
<evidence type="ECO:0000259" key="6">
    <source>
        <dbReference type="Pfam" id="PF25963"/>
    </source>
</evidence>
<feature type="domain" description="Multidrug export protein EmrA/FarA alpha-helical hairpin" evidence="5">
    <location>
        <begin position="119"/>
        <end position="232"/>
    </location>
</feature>
<accession>A0ABX0TX18</accession>
<gene>
    <name evidence="7" type="ORF">FHS31_002570</name>
</gene>
<evidence type="ECO:0000256" key="1">
    <source>
        <dbReference type="ARBA" id="ARBA00004196"/>
    </source>
</evidence>
<dbReference type="Proteomes" id="UP000727456">
    <property type="component" value="Unassembled WGS sequence"/>
</dbReference>
<feature type="domain" description="p-hydroxybenzoic acid efflux pump subunit AaeA-like beta-barrel" evidence="6">
    <location>
        <begin position="271"/>
        <end position="364"/>
    </location>
</feature>
<keyword evidence="4" id="KW-1133">Transmembrane helix</keyword>
<feature type="transmembrane region" description="Helical" evidence="4">
    <location>
        <begin position="44"/>
        <end position="62"/>
    </location>
</feature>
<evidence type="ECO:0000256" key="2">
    <source>
        <dbReference type="SAM" id="Coils"/>
    </source>
</evidence>
<dbReference type="RefSeq" id="WP_167074094.1">
    <property type="nucleotide sequence ID" value="NZ_JAAOZC010000007.1"/>
</dbReference>
<dbReference type="InterPro" id="IPR050739">
    <property type="entry name" value="MFP"/>
</dbReference>
<keyword evidence="2" id="KW-0175">Coiled coil</keyword>
<feature type="region of interest" description="Disordered" evidence="3">
    <location>
        <begin position="1"/>
        <end position="38"/>
    </location>
</feature>
<keyword evidence="4" id="KW-0472">Membrane</keyword>
<dbReference type="InterPro" id="IPR058633">
    <property type="entry name" value="EmrA/FarA_HH"/>
</dbReference>
<dbReference type="EMBL" id="JAAOZC010000007">
    <property type="protein sequence ID" value="NIJ08940.1"/>
    <property type="molecule type" value="Genomic_DNA"/>
</dbReference>